<evidence type="ECO:0000256" key="6">
    <source>
        <dbReference type="SAM" id="Phobius"/>
    </source>
</evidence>
<evidence type="ECO:0000256" key="2">
    <source>
        <dbReference type="ARBA" id="ARBA00022475"/>
    </source>
</evidence>
<feature type="transmembrane region" description="Helical" evidence="6">
    <location>
        <begin position="78"/>
        <end position="96"/>
    </location>
</feature>
<gene>
    <name evidence="7" type="ORF">F7D73_03470</name>
</gene>
<dbReference type="Pfam" id="PF03739">
    <property type="entry name" value="LptF_LptG"/>
    <property type="match status" value="1"/>
</dbReference>
<dbReference type="AlphaFoldDB" id="A0A6G1TXL5"/>
<evidence type="ECO:0000256" key="5">
    <source>
        <dbReference type="ARBA" id="ARBA00023136"/>
    </source>
</evidence>
<dbReference type="GO" id="GO:0015920">
    <property type="term" value="P:lipopolysaccharide transport"/>
    <property type="evidence" value="ECO:0007669"/>
    <property type="project" value="TreeGrafter"/>
</dbReference>
<feature type="transmembrane region" description="Helical" evidence="6">
    <location>
        <begin position="405"/>
        <end position="422"/>
    </location>
</feature>
<keyword evidence="3 6" id="KW-0812">Transmembrane</keyword>
<feature type="transmembrane region" description="Helical" evidence="6">
    <location>
        <begin position="126"/>
        <end position="149"/>
    </location>
</feature>
<reference evidence="7 8" key="1">
    <citation type="submission" date="2019-09" db="EMBL/GenBank/DDBJ databases">
        <title>Distinct polysaccharide growth profiles of human intestinal Prevotella copri isolates.</title>
        <authorList>
            <person name="Fehlner-Peach H."/>
            <person name="Magnabosco C."/>
            <person name="Raghavan V."/>
            <person name="Scher J.U."/>
            <person name="Tett A."/>
            <person name="Cox L.M."/>
            <person name="Gottsegen C."/>
            <person name="Watters A."/>
            <person name="Wiltshire- Gordon J.D."/>
            <person name="Segata N."/>
            <person name="Bonneau R."/>
            <person name="Littman D.R."/>
        </authorList>
    </citation>
    <scope>NUCLEOTIDE SEQUENCE [LARGE SCALE GENOMIC DNA]</scope>
    <source>
        <strain evidence="8">iA622</strain>
    </source>
</reference>
<dbReference type="PANTHER" id="PTHR33529">
    <property type="entry name" value="SLR0882 PROTEIN-RELATED"/>
    <property type="match status" value="1"/>
</dbReference>
<dbReference type="OrthoDB" id="9807977at2"/>
<keyword evidence="4 6" id="KW-1133">Transmembrane helix</keyword>
<comment type="caution">
    <text evidence="7">The sequence shown here is derived from an EMBL/GenBank/DDBJ whole genome shotgun (WGS) entry which is preliminary data.</text>
</comment>
<evidence type="ECO:0000256" key="1">
    <source>
        <dbReference type="ARBA" id="ARBA00004651"/>
    </source>
</evidence>
<evidence type="ECO:0000313" key="7">
    <source>
        <dbReference type="EMBL" id="MQN80033.1"/>
    </source>
</evidence>
<keyword evidence="2" id="KW-1003">Cell membrane</keyword>
<dbReference type="Proteomes" id="UP000480425">
    <property type="component" value="Unassembled WGS sequence"/>
</dbReference>
<sequence length="427" mass="49636">MKDFKYIRKHRRRLKFGRTMARRFGWLTAALRWLGRKLSWMGKVMRWIGHKLRFLKVLKYLNPLRYIKRLDWYIIKKFVGYYFFSIALIITIAIVFDFNDNLSKFTEYHAPARAIIFDYYANFVPYFANLFSALFVFVAVIMFTSKLAGNSEIIAMLASGVSFKRLLRPYMITCIFLSALSYTLSAYVIPHGTVIRQNFETMYKNKKKNTSAENVQLQVDRGVIAYIQHYDNNSKRGYGFCLDKFQEKKLVSHLTASEIQYDTISDSKYHWKLTNWKVRRLHGMKEKITSGMNKDTLITMEPTDLVYSKGQQETFTSPELKDYISKQINRGSGNVVQYKVEYHKRIASSFASFILTIIGVSLSSRKRKGGMGKALGLGLALSFGYIMLQTVCATFAIQANFPPMLAAWLPNIIYAFVAYFCYRKAPR</sequence>
<dbReference type="GO" id="GO:0043190">
    <property type="term" value="C:ATP-binding cassette (ABC) transporter complex"/>
    <property type="evidence" value="ECO:0007669"/>
    <property type="project" value="TreeGrafter"/>
</dbReference>
<evidence type="ECO:0000256" key="3">
    <source>
        <dbReference type="ARBA" id="ARBA00022692"/>
    </source>
</evidence>
<comment type="subcellular location">
    <subcellularLocation>
        <location evidence="1">Cell membrane</location>
        <topology evidence="1">Multi-pass membrane protein</topology>
    </subcellularLocation>
</comment>
<dbReference type="PANTHER" id="PTHR33529:SF8">
    <property type="entry name" value="PERMEASE, YJGP_YJGQ FAMILY"/>
    <property type="match status" value="1"/>
</dbReference>
<name>A0A6G1TXL5_9BACT</name>
<feature type="transmembrane region" description="Helical" evidence="6">
    <location>
        <begin position="346"/>
        <end position="363"/>
    </location>
</feature>
<feature type="transmembrane region" description="Helical" evidence="6">
    <location>
        <begin position="170"/>
        <end position="189"/>
    </location>
</feature>
<evidence type="ECO:0000256" key="4">
    <source>
        <dbReference type="ARBA" id="ARBA00022989"/>
    </source>
</evidence>
<evidence type="ECO:0000313" key="8">
    <source>
        <dbReference type="Proteomes" id="UP000480425"/>
    </source>
</evidence>
<dbReference type="EMBL" id="VZCB01000033">
    <property type="protein sequence ID" value="MQN80033.1"/>
    <property type="molecule type" value="Genomic_DNA"/>
</dbReference>
<feature type="transmembrane region" description="Helical" evidence="6">
    <location>
        <begin position="375"/>
        <end position="399"/>
    </location>
</feature>
<keyword evidence="5 6" id="KW-0472">Membrane</keyword>
<proteinExistence type="predicted"/>
<accession>A0A6G1TXL5</accession>
<organism evidence="7 8">
    <name type="scientific">Segatella copri</name>
    <dbReference type="NCBI Taxonomy" id="165179"/>
    <lineage>
        <taxon>Bacteria</taxon>
        <taxon>Pseudomonadati</taxon>
        <taxon>Bacteroidota</taxon>
        <taxon>Bacteroidia</taxon>
        <taxon>Bacteroidales</taxon>
        <taxon>Prevotellaceae</taxon>
        <taxon>Segatella</taxon>
    </lineage>
</organism>
<dbReference type="InterPro" id="IPR005495">
    <property type="entry name" value="LptG/LptF_permease"/>
</dbReference>
<protein>
    <submittedName>
        <fullName evidence="7">YjgP/YjgQ family permease</fullName>
    </submittedName>
</protein>